<dbReference type="RefSeq" id="WP_193922991.1">
    <property type="nucleotide sequence ID" value="NZ_JADEWL010000081.1"/>
</dbReference>
<dbReference type="SUPFAM" id="SSF56112">
    <property type="entry name" value="Protein kinase-like (PK-like)"/>
    <property type="match status" value="1"/>
</dbReference>
<keyword evidence="3" id="KW-0808">Transferase</keyword>
<evidence type="ECO:0000256" key="5">
    <source>
        <dbReference type="ARBA" id="ARBA00022777"/>
    </source>
</evidence>
<dbReference type="SMART" id="SM00220">
    <property type="entry name" value="S_TKc"/>
    <property type="match status" value="1"/>
</dbReference>
<gene>
    <name evidence="11" type="ORF">IQ247_20475</name>
</gene>
<dbReference type="PROSITE" id="PS00107">
    <property type="entry name" value="PROTEIN_KINASE_ATP"/>
    <property type="match status" value="1"/>
</dbReference>
<evidence type="ECO:0000256" key="8">
    <source>
        <dbReference type="ARBA" id="ARBA00048679"/>
    </source>
</evidence>
<feature type="domain" description="Protein kinase" evidence="10">
    <location>
        <begin position="7"/>
        <end position="276"/>
    </location>
</feature>
<dbReference type="GO" id="GO:0005524">
    <property type="term" value="F:ATP binding"/>
    <property type="evidence" value="ECO:0007669"/>
    <property type="project" value="UniProtKB-UniRule"/>
</dbReference>
<dbReference type="PROSITE" id="PS50011">
    <property type="entry name" value="PROTEIN_KINASE_DOM"/>
    <property type="match status" value="1"/>
</dbReference>
<dbReference type="PANTHER" id="PTHR24363:SF0">
    <property type="entry name" value="SERINE_THREONINE KINASE LIKE DOMAIN CONTAINING 1"/>
    <property type="match status" value="1"/>
</dbReference>
<dbReference type="PROSITE" id="PS00108">
    <property type="entry name" value="PROTEIN_KINASE_ST"/>
    <property type="match status" value="1"/>
</dbReference>
<keyword evidence="6 9" id="KW-0067">ATP-binding</keyword>
<dbReference type="InterPro" id="IPR017441">
    <property type="entry name" value="Protein_kinase_ATP_BS"/>
</dbReference>
<dbReference type="EC" id="2.7.11.1" evidence="1"/>
<evidence type="ECO:0000256" key="2">
    <source>
        <dbReference type="ARBA" id="ARBA00022527"/>
    </source>
</evidence>
<dbReference type="GO" id="GO:0004674">
    <property type="term" value="F:protein serine/threonine kinase activity"/>
    <property type="evidence" value="ECO:0007669"/>
    <property type="project" value="UniProtKB-KW"/>
</dbReference>
<keyword evidence="4 9" id="KW-0547">Nucleotide-binding</keyword>
<organism evidence="11 12">
    <name type="scientific">Plectonema cf. radiosum LEGE 06105</name>
    <dbReference type="NCBI Taxonomy" id="945769"/>
    <lineage>
        <taxon>Bacteria</taxon>
        <taxon>Bacillati</taxon>
        <taxon>Cyanobacteriota</taxon>
        <taxon>Cyanophyceae</taxon>
        <taxon>Oscillatoriophycideae</taxon>
        <taxon>Oscillatoriales</taxon>
        <taxon>Microcoleaceae</taxon>
        <taxon>Plectonema</taxon>
    </lineage>
</organism>
<evidence type="ECO:0000256" key="4">
    <source>
        <dbReference type="ARBA" id="ARBA00022741"/>
    </source>
</evidence>
<keyword evidence="5 11" id="KW-0418">Kinase</keyword>
<evidence type="ECO:0000259" key="10">
    <source>
        <dbReference type="PROSITE" id="PS50011"/>
    </source>
</evidence>
<dbReference type="InterPro" id="IPR008271">
    <property type="entry name" value="Ser/Thr_kinase_AS"/>
</dbReference>
<comment type="caution">
    <text evidence="11">The sequence shown here is derived from an EMBL/GenBank/DDBJ whole genome shotgun (WGS) entry which is preliminary data.</text>
</comment>
<dbReference type="Gene3D" id="1.10.510.10">
    <property type="entry name" value="Transferase(Phosphotransferase) domain 1"/>
    <property type="match status" value="1"/>
</dbReference>
<dbReference type="InterPro" id="IPR011009">
    <property type="entry name" value="Kinase-like_dom_sf"/>
</dbReference>
<dbReference type="Proteomes" id="UP000620559">
    <property type="component" value="Unassembled WGS sequence"/>
</dbReference>
<evidence type="ECO:0000256" key="7">
    <source>
        <dbReference type="ARBA" id="ARBA00047899"/>
    </source>
</evidence>
<dbReference type="CDD" id="cd14014">
    <property type="entry name" value="STKc_PknB_like"/>
    <property type="match status" value="1"/>
</dbReference>
<keyword evidence="12" id="KW-1185">Reference proteome</keyword>
<accession>A0A8J7F6P7</accession>
<dbReference type="Pfam" id="PF00069">
    <property type="entry name" value="Pkinase"/>
    <property type="match status" value="1"/>
</dbReference>
<evidence type="ECO:0000256" key="6">
    <source>
        <dbReference type="ARBA" id="ARBA00022840"/>
    </source>
</evidence>
<dbReference type="AlphaFoldDB" id="A0A8J7F6P7"/>
<comment type="catalytic activity">
    <reaction evidence="7">
        <text>L-threonyl-[protein] + ATP = O-phospho-L-threonyl-[protein] + ADP + H(+)</text>
        <dbReference type="Rhea" id="RHEA:46608"/>
        <dbReference type="Rhea" id="RHEA-COMP:11060"/>
        <dbReference type="Rhea" id="RHEA-COMP:11605"/>
        <dbReference type="ChEBI" id="CHEBI:15378"/>
        <dbReference type="ChEBI" id="CHEBI:30013"/>
        <dbReference type="ChEBI" id="CHEBI:30616"/>
        <dbReference type="ChEBI" id="CHEBI:61977"/>
        <dbReference type="ChEBI" id="CHEBI:456216"/>
        <dbReference type="EC" id="2.7.11.1"/>
    </reaction>
</comment>
<dbReference type="EMBL" id="JADEWL010000081">
    <property type="protein sequence ID" value="MBE9215015.1"/>
    <property type="molecule type" value="Genomic_DNA"/>
</dbReference>
<evidence type="ECO:0000256" key="1">
    <source>
        <dbReference type="ARBA" id="ARBA00012513"/>
    </source>
</evidence>
<reference evidence="11" key="1">
    <citation type="submission" date="2020-10" db="EMBL/GenBank/DDBJ databases">
        <authorList>
            <person name="Castelo-Branco R."/>
            <person name="Eusebio N."/>
            <person name="Adriana R."/>
            <person name="Vieira A."/>
            <person name="Brugerolle De Fraissinette N."/>
            <person name="Rezende De Castro R."/>
            <person name="Schneider M.P."/>
            <person name="Vasconcelos V."/>
            <person name="Leao P.N."/>
        </authorList>
    </citation>
    <scope>NUCLEOTIDE SEQUENCE</scope>
    <source>
        <strain evidence="11">LEGE 06105</strain>
    </source>
</reference>
<keyword evidence="2 11" id="KW-0723">Serine/threonine-protein kinase</keyword>
<evidence type="ECO:0000313" key="12">
    <source>
        <dbReference type="Proteomes" id="UP000620559"/>
    </source>
</evidence>
<evidence type="ECO:0000313" key="11">
    <source>
        <dbReference type="EMBL" id="MBE9215015.1"/>
    </source>
</evidence>
<sequence length="567" mass="63520">MLLNKRYRIIRSLGSGGFGKTFLAEDTQIPSTRRCVIKQLKLIQHNPQTYQLVQQRFAREAAILEALGDGSSQIPSLYAYFQEGQQFYLAQEYIQGQTFSEIVATCGSLSELRVREILVSLLKLLEYVHNQGIVHRDIKPENIIIRSSDNQPVLIDFGAVRETMTTQVNSQGNVTSSIVIGTPGFMPIEQAAGRAVFASDLYSLGLVAIYLLTAKLPQELPTDVHSGEIIWSNINSQNSVSSNFAAVLDKATRSHLRERFSTAKEMLDALQPQPTIQMIQSAQEIAQPTTGGNWFKSVLMGSAIGGCVLLAFVFIQETRQSQQITFIKPEPTAATIEPVNTPSSQPTSNPTITNSFYFLADSAFREINNADNQITNLKNAGYQEAGKFWLQDYPNLSGNPFYQVYTAKFSSRTDCIESLKNYIPANENAYCALASQDANASPNYFYGSQIKSPRINAKPSPSQTVVDYYTTINNQNYSNSWNQLSAKFQQNKSNNSYSEYVDWWNKVERVVVEEANTLSTTSNTATVQVEMKYYLKSGRVISDAQRFDLVWNAEQQNWNFDDSSKLN</sequence>
<dbReference type="InterPro" id="IPR000719">
    <property type="entry name" value="Prot_kinase_dom"/>
</dbReference>
<evidence type="ECO:0000256" key="3">
    <source>
        <dbReference type="ARBA" id="ARBA00022679"/>
    </source>
</evidence>
<dbReference type="PANTHER" id="PTHR24363">
    <property type="entry name" value="SERINE/THREONINE PROTEIN KINASE"/>
    <property type="match status" value="1"/>
</dbReference>
<evidence type="ECO:0000256" key="9">
    <source>
        <dbReference type="PROSITE-ProRule" id="PRU10141"/>
    </source>
</evidence>
<name>A0A8J7F6P7_9CYAN</name>
<proteinExistence type="predicted"/>
<feature type="binding site" evidence="9">
    <location>
        <position position="38"/>
    </location>
    <ligand>
        <name>ATP</name>
        <dbReference type="ChEBI" id="CHEBI:30616"/>
    </ligand>
</feature>
<protein>
    <recommendedName>
        <fullName evidence="1">non-specific serine/threonine protein kinase</fullName>
        <ecNumber evidence="1">2.7.11.1</ecNumber>
    </recommendedName>
</protein>
<comment type="catalytic activity">
    <reaction evidence="8">
        <text>L-seryl-[protein] + ATP = O-phospho-L-seryl-[protein] + ADP + H(+)</text>
        <dbReference type="Rhea" id="RHEA:17989"/>
        <dbReference type="Rhea" id="RHEA-COMP:9863"/>
        <dbReference type="Rhea" id="RHEA-COMP:11604"/>
        <dbReference type="ChEBI" id="CHEBI:15378"/>
        <dbReference type="ChEBI" id="CHEBI:29999"/>
        <dbReference type="ChEBI" id="CHEBI:30616"/>
        <dbReference type="ChEBI" id="CHEBI:83421"/>
        <dbReference type="ChEBI" id="CHEBI:456216"/>
        <dbReference type="EC" id="2.7.11.1"/>
    </reaction>
</comment>